<dbReference type="SUPFAM" id="SSF53187">
    <property type="entry name" value="Zn-dependent exopeptidases"/>
    <property type="match status" value="1"/>
</dbReference>
<dbReference type="PIRSF" id="PIRSF005962">
    <property type="entry name" value="Pept_M20D_amidohydro"/>
    <property type="match status" value="1"/>
</dbReference>
<dbReference type="Proteomes" id="UP001058273">
    <property type="component" value="Chromosome"/>
</dbReference>
<evidence type="ECO:0000313" key="2">
    <source>
        <dbReference type="EMBL" id="UUV99208.1"/>
    </source>
</evidence>
<organism evidence="2 3">
    <name type="scientific">Vagococcus luciliae</name>
    <dbReference type="NCBI Taxonomy" id="2920380"/>
    <lineage>
        <taxon>Bacteria</taxon>
        <taxon>Bacillati</taxon>
        <taxon>Bacillota</taxon>
        <taxon>Bacilli</taxon>
        <taxon>Lactobacillales</taxon>
        <taxon>Enterococcaceae</taxon>
        <taxon>Vagococcus</taxon>
    </lineage>
</organism>
<accession>A0ABY5P0F8</accession>
<protein>
    <submittedName>
        <fullName evidence="2">N-acetyldiaminopimelate deacetylase</fullName>
        <ecNumber evidence="2">3.5.1.47</ecNumber>
    </submittedName>
</protein>
<dbReference type="InterPro" id="IPR002933">
    <property type="entry name" value="Peptidase_M20"/>
</dbReference>
<reference evidence="2" key="1">
    <citation type="submission" date="2022-08" db="EMBL/GenBank/DDBJ databases">
        <title>Genome sequence of Vagococcus luciliae DSM 112651.</title>
        <authorList>
            <person name="Juan G."/>
            <person name="Anja P."/>
            <person name="Rolf D."/>
            <person name="Kampfer P."/>
            <person name="Vilcinskas A."/>
        </authorList>
    </citation>
    <scope>NUCLEOTIDE SEQUENCE</scope>
    <source>
        <strain evidence="2">G314FT</strain>
    </source>
</reference>
<dbReference type="EC" id="3.5.1.47" evidence="2"/>
<gene>
    <name evidence="2" type="ORF">G314FT_13680</name>
</gene>
<sequence length="377" mass="42101">MERISEDELIQIRRELHQIPELGLEEEKTSTYLLENIRALPQDRLIIKVQDTAIIVTVKGNNSSKTLAWRTDIDALPILEKTDLPFQSTHEGVMHACGHDFHMTIALGLLKNVVYAELKNDVVFFFQPAEENKSGAKIYTDNHFLDVKMIDEIYGLHVSPTLPVGSVSTRVGTLFAGDCGFSARFYGKESHAALPHEGNDMIVAVSSFIQQIQTIVSRNVNPMDSAVITFGQLNAGVASNVLPGYADLTGTIRTLTHEVTDLVVQRVKDIVKGIEVTYQCKVEIDFNQLGYVPVVNDKDTTTKLMDFFNEQQDMVVEIATPLMTAEDFGYLLKQIPGTMFWLGVDSQYGLHHPSFNPNESALIKAVTLMTDYFISQD</sequence>
<dbReference type="Gene3D" id="3.30.70.360">
    <property type="match status" value="1"/>
</dbReference>
<dbReference type="Pfam" id="PF01546">
    <property type="entry name" value="Peptidase_M20"/>
    <property type="match status" value="1"/>
</dbReference>
<dbReference type="Gene3D" id="3.40.630.10">
    <property type="entry name" value="Zn peptidases"/>
    <property type="match status" value="1"/>
</dbReference>
<dbReference type="RefSeq" id="WP_257699805.1">
    <property type="nucleotide sequence ID" value="NZ_CP102451.1"/>
</dbReference>
<dbReference type="CDD" id="cd05670">
    <property type="entry name" value="M20_Acy1_YkuR-like"/>
    <property type="match status" value="1"/>
</dbReference>
<proteinExistence type="predicted"/>
<dbReference type="NCBIfam" id="TIGR01891">
    <property type="entry name" value="amidohydrolases"/>
    <property type="match status" value="1"/>
</dbReference>
<evidence type="ECO:0000259" key="1">
    <source>
        <dbReference type="Pfam" id="PF07687"/>
    </source>
</evidence>
<keyword evidence="3" id="KW-1185">Reference proteome</keyword>
<evidence type="ECO:0000313" key="3">
    <source>
        <dbReference type="Proteomes" id="UP001058273"/>
    </source>
</evidence>
<dbReference type="InterPro" id="IPR036264">
    <property type="entry name" value="Bact_exopeptidase_dim_dom"/>
</dbReference>
<dbReference type="GO" id="GO:0050118">
    <property type="term" value="F:N-acetyldiaminopimelate deacetylase activity"/>
    <property type="evidence" value="ECO:0007669"/>
    <property type="project" value="UniProtKB-EC"/>
</dbReference>
<dbReference type="EMBL" id="CP102451">
    <property type="protein sequence ID" value="UUV99208.1"/>
    <property type="molecule type" value="Genomic_DNA"/>
</dbReference>
<feature type="domain" description="Peptidase M20 dimerisation" evidence="1">
    <location>
        <begin position="179"/>
        <end position="273"/>
    </location>
</feature>
<dbReference type="InterPro" id="IPR011650">
    <property type="entry name" value="Peptidase_M20_dimer"/>
</dbReference>
<name>A0ABY5P0F8_9ENTE</name>
<dbReference type="Pfam" id="PF07687">
    <property type="entry name" value="M20_dimer"/>
    <property type="match status" value="1"/>
</dbReference>
<dbReference type="SUPFAM" id="SSF55031">
    <property type="entry name" value="Bacterial exopeptidase dimerisation domain"/>
    <property type="match status" value="1"/>
</dbReference>
<reference evidence="2" key="2">
    <citation type="submission" date="2022-08" db="EMBL/GenBank/DDBJ databases">
        <authorList>
            <person name="Poehlein A."/>
            <person name="Guzman J."/>
            <person name="Daniel R."/>
            <person name="Vilcinskas A."/>
        </authorList>
    </citation>
    <scope>NUCLEOTIDE SEQUENCE</scope>
    <source>
        <strain evidence="2">G314FT</strain>
    </source>
</reference>
<dbReference type="InterPro" id="IPR017439">
    <property type="entry name" value="Amidohydrolase"/>
</dbReference>
<keyword evidence="2" id="KW-0378">Hydrolase</keyword>
<dbReference type="PANTHER" id="PTHR11014:SF98">
    <property type="entry name" value="N-ACETYLDIAMINOPIMELATE DEACETYLASE"/>
    <property type="match status" value="1"/>
</dbReference>
<dbReference type="PANTHER" id="PTHR11014">
    <property type="entry name" value="PEPTIDASE M20 FAMILY MEMBER"/>
    <property type="match status" value="1"/>
</dbReference>